<dbReference type="EMBL" id="NUEH01000047">
    <property type="protein sequence ID" value="PEI84426.1"/>
    <property type="molecule type" value="Genomic_DNA"/>
</dbReference>
<dbReference type="Proteomes" id="UP000220969">
    <property type="component" value="Unassembled WGS sequence"/>
</dbReference>
<comment type="caution">
    <text evidence="1">The sequence shown here is derived from an EMBL/GenBank/DDBJ whole genome shotgun (WGS) entry which is preliminary data.</text>
</comment>
<proteinExistence type="predicted"/>
<reference evidence="1" key="1">
    <citation type="submission" date="2017-09" db="EMBL/GenBank/DDBJ databases">
        <title>Large-scale bioinformatics analysis of Bacillus genomes uncovers conserved roles of natural products in bacterial physiology.</title>
        <authorList>
            <consortium name="Agbiome Team Llc"/>
            <person name="Bleich R.M."/>
            <person name="Kirk G.J."/>
            <person name="Santa Maria K.C."/>
            <person name="Allen S.E."/>
            <person name="Farag S."/>
            <person name="Shank E.A."/>
            <person name="Bowers A."/>
        </authorList>
    </citation>
    <scope>NUCLEOTIDE SEQUENCE</scope>
    <source>
        <strain evidence="1">AFS005430</strain>
    </source>
</reference>
<accession>A0AB73RNZ0</accession>
<dbReference type="Pfam" id="PF16723">
    <property type="entry name" value="DUF5065"/>
    <property type="match status" value="1"/>
</dbReference>
<sequence length="152" mass="17119">MKLGKLALIGALTFGGFTAVEMIKPATQAAAAYQEPYTDPSKDLWGFTNIGQLPYAGTQTLGVMKNSYESGDEFYYTQDTVKTDDKAILKIYKVHADGSMQRYKTIYPSFGEPGHVYPSWMTEFTDVYTSGKYVAVFRDGFEFKYSKQFQVN</sequence>
<gene>
    <name evidence="1" type="ORF">CN678_19955</name>
</gene>
<name>A0AB73RNZ0_9BACI</name>
<dbReference type="RefSeq" id="WP_097854745.1">
    <property type="nucleotide sequence ID" value="NZ_JBALOG010000065.1"/>
</dbReference>
<evidence type="ECO:0000313" key="1">
    <source>
        <dbReference type="EMBL" id="PEI84426.1"/>
    </source>
</evidence>
<protein>
    <submittedName>
        <fullName evidence="1">DUF5065 domain-containing protein</fullName>
    </submittedName>
</protein>
<dbReference type="AlphaFoldDB" id="A0AB73RNZ0"/>
<organism evidence="1">
    <name type="scientific">Bacillus toyonensis</name>
    <dbReference type="NCBI Taxonomy" id="155322"/>
    <lineage>
        <taxon>Bacteria</taxon>
        <taxon>Bacillati</taxon>
        <taxon>Bacillota</taxon>
        <taxon>Bacilli</taxon>
        <taxon>Bacillales</taxon>
        <taxon>Bacillaceae</taxon>
        <taxon>Bacillus</taxon>
        <taxon>Bacillus cereus group</taxon>
    </lineage>
</organism>
<dbReference type="InterPro" id="IPR031998">
    <property type="entry name" value="DUF5065"/>
</dbReference>
<dbReference type="Gene3D" id="2.60.40.3720">
    <property type="match status" value="1"/>
</dbReference>